<gene>
    <name evidence="1" type="ORF">CYLTODRAFT_453658</name>
</gene>
<dbReference type="OrthoDB" id="10563463at2759"/>
<dbReference type="AlphaFoldDB" id="A0A0D7BDN5"/>
<dbReference type="Proteomes" id="UP000054007">
    <property type="component" value="Unassembled WGS sequence"/>
</dbReference>
<sequence length="188" mass="21300">MPSPVAIDTKRVEAEAFRLFYENTQRRPSVPEEQKSHFQIINRWNSMKDNVRAPWYEFARAELLRNPAGTSPCPAYVGDARTRRSSDPVDTQGVPYFDEHTSKDELDRARVPGRGRGHEALTYGHWSMDPQSQRIAAPALEADAASLNQLQNWNFNQAPEDAYTINVASYSMDAYHPFPVSSDSQNPS</sequence>
<protein>
    <submittedName>
        <fullName evidence="1">Uncharacterized protein</fullName>
    </submittedName>
</protein>
<proteinExistence type="predicted"/>
<evidence type="ECO:0000313" key="1">
    <source>
        <dbReference type="EMBL" id="KIY68310.1"/>
    </source>
</evidence>
<name>A0A0D7BDN5_9AGAR</name>
<dbReference type="EMBL" id="KN880505">
    <property type="protein sequence ID" value="KIY68310.1"/>
    <property type="molecule type" value="Genomic_DNA"/>
</dbReference>
<accession>A0A0D7BDN5</accession>
<keyword evidence="2" id="KW-1185">Reference proteome</keyword>
<reference evidence="1 2" key="1">
    <citation type="journal article" date="2015" name="Fungal Genet. Biol.">
        <title>Evolution of novel wood decay mechanisms in Agaricales revealed by the genome sequences of Fistulina hepatica and Cylindrobasidium torrendii.</title>
        <authorList>
            <person name="Floudas D."/>
            <person name="Held B.W."/>
            <person name="Riley R."/>
            <person name="Nagy L.G."/>
            <person name="Koehler G."/>
            <person name="Ransdell A.S."/>
            <person name="Younus H."/>
            <person name="Chow J."/>
            <person name="Chiniquy J."/>
            <person name="Lipzen A."/>
            <person name="Tritt A."/>
            <person name="Sun H."/>
            <person name="Haridas S."/>
            <person name="LaButti K."/>
            <person name="Ohm R.A."/>
            <person name="Kues U."/>
            <person name="Blanchette R.A."/>
            <person name="Grigoriev I.V."/>
            <person name="Minto R.E."/>
            <person name="Hibbett D.S."/>
        </authorList>
    </citation>
    <scope>NUCLEOTIDE SEQUENCE [LARGE SCALE GENOMIC DNA]</scope>
    <source>
        <strain evidence="1 2">FP15055 ss-10</strain>
    </source>
</reference>
<evidence type="ECO:0000313" key="2">
    <source>
        <dbReference type="Proteomes" id="UP000054007"/>
    </source>
</evidence>
<organism evidence="1 2">
    <name type="scientific">Cylindrobasidium torrendii FP15055 ss-10</name>
    <dbReference type="NCBI Taxonomy" id="1314674"/>
    <lineage>
        <taxon>Eukaryota</taxon>
        <taxon>Fungi</taxon>
        <taxon>Dikarya</taxon>
        <taxon>Basidiomycota</taxon>
        <taxon>Agaricomycotina</taxon>
        <taxon>Agaricomycetes</taxon>
        <taxon>Agaricomycetidae</taxon>
        <taxon>Agaricales</taxon>
        <taxon>Marasmiineae</taxon>
        <taxon>Physalacriaceae</taxon>
        <taxon>Cylindrobasidium</taxon>
    </lineage>
</organism>